<dbReference type="InterPro" id="IPR058240">
    <property type="entry name" value="rSAM_sf"/>
</dbReference>
<reference evidence="6 7" key="1">
    <citation type="submission" date="2022-01" db="EMBL/GenBank/DDBJ databases">
        <authorList>
            <person name="Riesco R."/>
            <person name="Trujillo M.E."/>
        </authorList>
    </citation>
    <scope>NUCLEOTIDE SEQUENCE [LARGE SCALE GENOMIC DNA]</scope>
    <source>
        <strain evidence="6 7">NIE79</strain>
    </source>
</reference>
<gene>
    <name evidence="6" type="primary">desII</name>
    <name evidence="6" type="ORF">NIE79_006046</name>
</gene>
<feature type="domain" description="Radical SAM core" evidence="5">
    <location>
        <begin position="131"/>
        <end position="277"/>
    </location>
</feature>
<dbReference type="CDD" id="cd01335">
    <property type="entry name" value="Radical_SAM"/>
    <property type="match status" value="1"/>
</dbReference>
<dbReference type="Gene3D" id="3.20.20.70">
    <property type="entry name" value="Aldolase class I"/>
    <property type="match status" value="1"/>
</dbReference>
<dbReference type="RefSeq" id="WP_238682121.1">
    <property type="nucleotide sequence ID" value="NZ_JAKKFD010000066.1"/>
</dbReference>
<dbReference type="EMBL" id="JAKKFD010000066">
    <property type="protein sequence ID" value="MCG5447303.1"/>
    <property type="molecule type" value="Genomic_DNA"/>
</dbReference>
<dbReference type="SFLD" id="SFLDG01116">
    <property type="entry name" value="DesII-like"/>
    <property type="match status" value="1"/>
</dbReference>
<keyword evidence="4" id="KW-0411">Iron-sulfur</keyword>
<dbReference type="SUPFAM" id="SSF102114">
    <property type="entry name" value="Radical SAM enzymes"/>
    <property type="match status" value="1"/>
</dbReference>
<keyword evidence="2" id="KW-0479">Metal-binding</keyword>
<dbReference type="NCBIfam" id="TIGR04426">
    <property type="entry name" value="rSAM_desII"/>
    <property type="match status" value="1"/>
</dbReference>
<dbReference type="InterPro" id="IPR050377">
    <property type="entry name" value="Radical_SAM_PqqE_MftC-like"/>
</dbReference>
<organism evidence="6 7">
    <name type="scientific">Micromonospora trifolii</name>
    <dbReference type="NCBI Taxonomy" id="2911208"/>
    <lineage>
        <taxon>Bacteria</taxon>
        <taxon>Bacillati</taxon>
        <taxon>Actinomycetota</taxon>
        <taxon>Actinomycetes</taxon>
        <taxon>Micromonosporales</taxon>
        <taxon>Micromonosporaceae</taxon>
        <taxon>Micromonospora</taxon>
    </lineage>
</organism>
<dbReference type="InterPro" id="IPR013785">
    <property type="entry name" value="Aldolase_TIM"/>
</dbReference>
<keyword evidence="6" id="KW-0456">Lyase</keyword>
<accession>A0ABS9NBG4</accession>
<dbReference type="EC" id="4.3.1.30" evidence="6"/>
<dbReference type="Pfam" id="PF04055">
    <property type="entry name" value="Radical_SAM"/>
    <property type="match status" value="1"/>
</dbReference>
<dbReference type="GO" id="GO:0016829">
    <property type="term" value="F:lyase activity"/>
    <property type="evidence" value="ECO:0007669"/>
    <property type="project" value="UniProtKB-KW"/>
</dbReference>
<evidence type="ECO:0000256" key="1">
    <source>
        <dbReference type="ARBA" id="ARBA00022691"/>
    </source>
</evidence>
<keyword evidence="1" id="KW-0949">S-adenosyl-L-methionine</keyword>
<dbReference type="PANTHER" id="PTHR11228">
    <property type="entry name" value="RADICAL SAM DOMAIN PROTEIN"/>
    <property type="match status" value="1"/>
</dbReference>
<proteinExistence type="predicted"/>
<evidence type="ECO:0000259" key="5">
    <source>
        <dbReference type="Pfam" id="PF04055"/>
    </source>
</evidence>
<name>A0ABS9NBG4_9ACTN</name>
<sequence>MADSAAGKAVAECTRPGADVSDSVAALKSLLTGSVPEGEERRSHHLVQLARRYGTTPFTTLREARRELGVTRPEFAELLRTFGAVPALREAVRQAPAGKYWTNTVLPLEARGVLDAALEGRPVYPSSVGLYPGPSCMFRCHFCVRVTGAKYEMSTLEGGNAMLASVIDEVPTDNPFAVYMSGGLEPLTNPAVGTLVARAAARGFKITMYTNSFALTEQTLNRQPGLWDLNGVRTSLYGLNDEEYEATTGKKGSFRRVKANLLRFMKLRTEQDRSVKLGLNYLILPGRARRLLDLVDYMEELSAVNPDRPLDFLNLRQDYSGRDDGQLSGSDRSELRDALAGFEEAVRDRLPTLDVDYGYALNSMRCGVEANLLRTTTEQMRPRAHPQVAVQLDLLGDVYLYREAGFPDLPGATRYIAGRVGPGRSLYQVVDEFVSERREVAPQSGDEYFLDGFDQVITARLNQLEDDLADGWGPARGFLR</sequence>
<keyword evidence="7" id="KW-1185">Reference proteome</keyword>
<dbReference type="PANTHER" id="PTHR11228:SF7">
    <property type="entry name" value="PQQA PEPTIDE CYCLASE"/>
    <property type="match status" value="1"/>
</dbReference>
<keyword evidence="3" id="KW-0408">Iron</keyword>
<dbReference type="SFLD" id="SFLDS00029">
    <property type="entry name" value="Radical_SAM"/>
    <property type="match status" value="1"/>
</dbReference>
<evidence type="ECO:0000256" key="4">
    <source>
        <dbReference type="ARBA" id="ARBA00023014"/>
    </source>
</evidence>
<evidence type="ECO:0000313" key="7">
    <source>
        <dbReference type="Proteomes" id="UP001201629"/>
    </source>
</evidence>
<dbReference type="InterPro" id="IPR016863">
    <property type="entry name" value="DesII"/>
</dbReference>
<dbReference type="SFLD" id="SFLDF00425">
    <property type="entry name" value="dTDP-4-amino-4_6-dideoxy-D-glu"/>
    <property type="match status" value="1"/>
</dbReference>
<evidence type="ECO:0000313" key="6">
    <source>
        <dbReference type="EMBL" id="MCG5447303.1"/>
    </source>
</evidence>
<comment type="caution">
    <text evidence="6">The sequence shown here is derived from an EMBL/GenBank/DDBJ whole genome shotgun (WGS) entry which is preliminary data.</text>
</comment>
<evidence type="ECO:0000256" key="2">
    <source>
        <dbReference type="ARBA" id="ARBA00022723"/>
    </source>
</evidence>
<dbReference type="InterPro" id="IPR007197">
    <property type="entry name" value="rSAM"/>
</dbReference>
<dbReference type="Proteomes" id="UP001201629">
    <property type="component" value="Unassembled WGS sequence"/>
</dbReference>
<evidence type="ECO:0000256" key="3">
    <source>
        <dbReference type="ARBA" id="ARBA00023004"/>
    </source>
</evidence>
<protein>
    <submittedName>
        <fullName evidence="6">dTDP-4-amino-4,6-dideoxy-D-glucose ammonia-lyase</fullName>
        <ecNumber evidence="6">4.3.1.30</ecNumber>
    </submittedName>
</protein>